<keyword evidence="3" id="KW-1185">Reference proteome</keyword>
<evidence type="ECO:0000313" key="3">
    <source>
        <dbReference type="Proteomes" id="UP000224567"/>
    </source>
</evidence>
<sequence>MQSTRKESRTYNAVVLEENVQQMLRKWKAELNEPSPASSLLLLGEEEDNATNALAAPKPDPDAKNHDVDAA</sequence>
<evidence type="ECO:0000313" key="2">
    <source>
        <dbReference type="EMBL" id="PHT48133.1"/>
    </source>
</evidence>
<feature type="region of interest" description="Disordered" evidence="1">
    <location>
        <begin position="38"/>
        <end position="71"/>
    </location>
</feature>
<dbReference type="GO" id="GO:0048578">
    <property type="term" value="P:positive regulation of long-day photoperiodism, flowering"/>
    <property type="evidence" value="ECO:0007669"/>
    <property type="project" value="InterPro"/>
</dbReference>
<gene>
    <name evidence="2" type="ORF">CQW23_12341</name>
</gene>
<proteinExistence type="predicted"/>
<protein>
    <submittedName>
        <fullName evidence="2">Uncharacterized protein</fullName>
    </submittedName>
</protein>
<comment type="caution">
    <text evidence="2">The sequence shown here is derived from an EMBL/GenBank/DDBJ whole genome shotgun (WGS) entry which is preliminary data.</text>
</comment>
<feature type="compositionally biased region" description="Basic and acidic residues" evidence="1">
    <location>
        <begin position="59"/>
        <end position="71"/>
    </location>
</feature>
<reference evidence="2 3" key="1">
    <citation type="journal article" date="2017" name="Genome Biol.">
        <title>New reference genome sequences of hot pepper reveal the massive evolution of plant disease-resistance genes by retroduplication.</title>
        <authorList>
            <person name="Kim S."/>
            <person name="Park J."/>
            <person name="Yeom S.I."/>
            <person name="Kim Y.M."/>
            <person name="Seo E."/>
            <person name="Kim K.T."/>
            <person name="Kim M.S."/>
            <person name="Lee J.M."/>
            <person name="Cheong K."/>
            <person name="Shin H.S."/>
            <person name="Kim S.B."/>
            <person name="Han K."/>
            <person name="Lee J."/>
            <person name="Park M."/>
            <person name="Lee H.A."/>
            <person name="Lee H.Y."/>
            <person name="Lee Y."/>
            <person name="Oh S."/>
            <person name="Lee J.H."/>
            <person name="Choi E."/>
            <person name="Choi E."/>
            <person name="Lee S.E."/>
            <person name="Jeon J."/>
            <person name="Kim H."/>
            <person name="Choi G."/>
            <person name="Song H."/>
            <person name="Lee J."/>
            <person name="Lee S.C."/>
            <person name="Kwon J.K."/>
            <person name="Lee H.Y."/>
            <person name="Koo N."/>
            <person name="Hong Y."/>
            <person name="Kim R.W."/>
            <person name="Kang W.H."/>
            <person name="Huh J.H."/>
            <person name="Kang B.C."/>
            <person name="Yang T.J."/>
            <person name="Lee Y.H."/>
            <person name="Bennetzen J.L."/>
            <person name="Choi D."/>
        </authorList>
    </citation>
    <scope>NUCLEOTIDE SEQUENCE [LARGE SCALE GENOMIC DNA]</scope>
    <source>
        <strain evidence="3">cv. PBC81</strain>
    </source>
</reference>
<dbReference type="Proteomes" id="UP000224567">
    <property type="component" value="Unassembled WGS sequence"/>
</dbReference>
<reference evidence="3" key="2">
    <citation type="journal article" date="2017" name="J. Anim. Genet.">
        <title>Multiple reference genome sequences of hot pepper reveal the massive evolution of plant disease resistance genes by retroduplication.</title>
        <authorList>
            <person name="Kim S."/>
            <person name="Park J."/>
            <person name="Yeom S.-I."/>
            <person name="Kim Y.-M."/>
            <person name="Seo E."/>
            <person name="Kim K.-T."/>
            <person name="Kim M.-S."/>
            <person name="Lee J.M."/>
            <person name="Cheong K."/>
            <person name="Shin H.-S."/>
            <person name="Kim S.-B."/>
            <person name="Han K."/>
            <person name="Lee J."/>
            <person name="Park M."/>
            <person name="Lee H.-A."/>
            <person name="Lee H.-Y."/>
            <person name="Lee Y."/>
            <person name="Oh S."/>
            <person name="Lee J.H."/>
            <person name="Choi E."/>
            <person name="Choi E."/>
            <person name="Lee S.E."/>
            <person name="Jeon J."/>
            <person name="Kim H."/>
            <person name="Choi G."/>
            <person name="Song H."/>
            <person name="Lee J."/>
            <person name="Lee S.-C."/>
            <person name="Kwon J.-K."/>
            <person name="Lee H.-Y."/>
            <person name="Koo N."/>
            <person name="Hong Y."/>
            <person name="Kim R.W."/>
            <person name="Kang W.-H."/>
            <person name="Huh J.H."/>
            <person name="Kang B.-C."/>
            <person name="Yang T.-J."/>
            <person name="Lee Y.-H."/>
            <person name="Bennetzen J.L."/>
            <person name="Choi D."/>
        </authorList>
    </citation>
    <scope>NUCLEOTIDE SEQUENCE [LARGE SCALE GENOMIC DNA]</scope>
    <source>
        <strain evidence="3">cv. PBC81</strain>
    </source>
</reference>
<name>A0A2G2WSB7_CAPBA</name>
<dbReference type="GO" id="GO:0043565">
    <property type="term" value="F:sequence-specific DNA binding"/>
    <property type="evidence" value="ECO:0007669"/>
    <property type="project" value="TreeGrafter"/>
</dbReference>
<dbReference type="STRING" id="33114.A0A2G2WSB7"/>
<dbReference type="GO" id="GO:0045893">
    <property type="term" value="P:positive regulation of DNA-templated transcription"/>
    <property type="evidence" value="ECO:0007669"/>
    <property type="project" value="TreeGrafter"/>
</dbReference>
<dbReference type="InterPro" id="IPR039277">
    <property type="entry name" value="VOZ1/VOZ2"/>
</dbReference>
<dbReference type="EMBL" id="MLFT02000005">
    <property type="protein sequence ID" value="PHT48133.1"/>
    <property type="molecule type" value="Genomic_DNA"/>
</dbReference>
<dbReference type="PANTHER" id="PTHR33873">
    <property type="entry name" value="TRANSCRIPTION FACTOR VOZ1"/>
    <property type="match status" value="1"/>
</dbReference>
<organism evidence="2 3">
    <name type="scientific">Capsicum baccatum</name>
    <name type="common">Peruvian pepper</name>
    <dbReference type="NCBI Taxonomy" id="33114"/>
    <lineage>
        <taxon>Eukaryota</taxon>
        <taxon>Viridiplantae</taxon>
        <taxon>Streptophyta</taxon>
        <taxon>Embryophyta</taxon>
        <taxon>Tracheophyta</taxon>
        <taxon>Spermatophyta</taxon>
        <taxon>Magnoliopsida</taxon>
        <taxon>eudicotyledons</taxon>
        <taxon>Gunneridae</taxon>
        <taxon>Pentapetalae</taxon>
        <taxon>asterids</taxon>
        <taxon>lamiids</taxon>
        <taxon>Solanales</taxon>
        <taxon>Solanaceae</taxon>
        <taxon>Solanoideae</taxon>
        <taxon>Capsiceae</taxon>
        <taxon>Capsicum</taxon>
    </lineage>
</organism>
<dbReference type="PANTHER" id="PTHR33873:SF15">
    <property type="entry name" value="TRANSCRIPTION FACTOR VOZ2"/>
    <property type="match status" value="1"/>
</dbReference>
<evidence type="ECO:0000256" key="1">
    <source>
        <dbReference type="SAM" id="MobiDB-lite"/>
    </source>
</evidence>
<dbReference type="GO" id="GO:0005634">
    <property type="term" value="C:nucleus"/>
    <property type="evidence" value="ECO:0007669"/>
    <property type="project" value="TreeGrafter"/>
</dbReference>
<dbReference type="OrthoDB" id="1736469at2759"/>
<accession>A0A2G2WSB7</accession>
<dbReference type="AlphaFoldDB" id="A0A2G2WSB7"/>